<keyword evidence="4" id="KW-1185">Reference proteome</keyword>
<organism evidence="3 4">
    <name type="scientific">Gossypium stocksii</name>
    <dbReference type="NCBI Taxonomy" id="47602"/>
    <lineage>
        <taxon>Eukaryota</taxon>
        <taxon>Viridiplantae</taxon>
        <taxon>Streptophyta</taxon>
        <taxon>Embryophyta</taxon>
        <taxon>Tracheophyta</taxon>
        <taxon>Spermatophyta</taxon>
        <taxon>Magnoliopsida</taxon>
        <taxon>eudicotyledons</taxon>
        <taxon>Gunneridae</taxon>
        <taxon>Pentapetalae</taxon>
        <taxon>rosids</taxon>
        <taxon>malvids</taxon>
        <taxon>Malvales</taxon>
        <taxon>Malvaceae</taxon>
        <taxon>Malvoideae</taxon>
        <taxon>Gossypium</taxon>
    </lineage>
</organism>
<dbReference type="EMBL" id="JAIQCV010000001">
    <property type="protein sequence ID" value="KAH1129460.1"/>
    <property type="molecule type" value="Genomic_DNA"/>
</dbReference>
<evidence type="ECO:0000313" key="4">
    <source>
        <dbReference type="Proteomes" id="UP000828251"/>
    </source>
</evidence>
<protein>
    <recommendedName>
        <fullName evidence="2">RNase H type-1 domain-containing protein</fullName>
    </recommendedName>
</protein>
<evidence type="ECO:0000313" key="3">
    <source>
        <dbReference type="EMBL" id="KAH1129460.1"/>
    </source>
</evidence>
<feature type="compositionally biased region" description="Basic and acidic residues" evidence="1">
    <location>
        <begin position="1"/>
        <end position="17"/>
    </location>
</feature>
<feature type="domain" description="RNase H type-1" evidence="2">
    <location>
        <begin position="152"/>
        <end position="270"/>
    </location>
</feature>
<evidence type="ECO:0000256" key="1">
    <source>
        <dbReference type="SAM" id="MobiDB-lite"/>
    </source>
</evidence>
<evidence type="ECO:0000259" key="2">
    <source>
        <dbReference type="Pfam" id="PF13456"/>
    </source>
</evidence>
<dbReference type="PANTHER" id="PTHR47723:SF19">
    <property type="entry name" value="POLYNUCLEOTIDYL TRANSFERASE, RIBONUCLEASE H-LIKE SUPERFAMILY PROTEIN"/>
    <property type="match status" value="1"/>
</dbReference>
<gene>
    <name evidence="3" type="ORF">J1N35_000838</name>
</gene>
<dbReference type="AlphaFoldDB" id="A0A9D3WHY9"/>
<dbReference type="InterPro" id="IPR053151">
    <property type="entry name" value="RNase_H-like"/>
</dbReference>
<dbReference type="PANTHER" id="PTHR47723">
    <property type="entry name" value="OS05G0353850 PROTEIN"/>
    <property type="match status" value="1"/>
</dbReference>
<comment type="caution">
    <text evidence="3">The sequence shown here is derived from an EMBL/GenBank/DDBJ whole genome shotgun (WGS) entry which is preliminary data.</text>
</comment>
<name>A0A9D3WHY9_9ROSI</name>
<dbReference type="GO" id="GO:0004523">
    <property type="term" value="F:RNA-DNA hybrid ribonuclease activity"/>
    <property type="evidence" value="ECO:0007669"/>
    <property type="project" value="InterPro"/>
</dbReference>
<proteinExistence type="predicted"/>
<dbReference type="InterPro" id="IPR012337">
    <property type="entry name" value="RNaseH-like_sf"/>
</dbReference>
<dbReference type="OrthoDB" id="597234at2759"/>
<dbReference type="InterPro" id="IPR036397">
    <property type="entry name" value="RNaseH_sf"/>
</dbReference>
<feature type="compositionally biased region" description="Low complexity" evidence="1">
    <location>
        <begin position="36"/>
        <end position="47"/>
    </location>
</feature>
<accession>A0A9D3WHY9</accession>
<dbReference type="InterPro" id="IPR044730">
    <property type="entry name" value="RNase_H-like_dom_plant"/>
</dbReference>
<feature type="region of interest" description="Disordered" evidence="1">
    <location>
        <begin position="1"/>
        <end position="77"/>
    </location>
</feature>
<dbReference type="Proteomes" id="UP000828251">
    <property type="component" value="Unassembled WGS sequence"/>
</dbReference>
<dbReference type="CDD" id="cd06222">
    <property type="entry name" value="RNase_H_like"/>
    <property type="match status" value="1"/>
</dbReference>
<dbReference type="Pfam" id="PF13456">
    <property type="entry name" value="RVT_3"/>
    <property type="match status" value="1"/>
</dbReference>
<dbReference type="InterPro" id="IPR002156">
    <property type="entry name" value="RNaseH_domain"/>
</dbReference>
<dbReference type="GO" id="GO:0003676">
    <property type="term" value="F:nucleic acid binding"/>
    <property type="evidence" value="ECO:0007669"/>
    <property type="project" value="InterPro"/>
</dbReference>
<reference evidence="3 4" key="1">
    <citation type="journal article" date="2021" name="Plant Biotechnol. J.">
        <title>Multi-omics assisted identification of the key and species-specific regulatory components of drought-tolerant mechanisms in Gossypium stocksii.</title>
        <authorList>
            <person name="Yu D."/>
            <person name="Ke L."/>
            <person name="Zhang D."/>
            <person name="Wu Y."/>
            <person name="Sun Y."/>
            <person name="Mei J."/>
            <person name="Sun J."/>
            <person name="Sun Y."/>
        </authorList>
    </citation>
    <scope>NUCLEOTIDE SEQUENCE [LARGE SCALE GENOMIC DNA]</scope>
    <source>
        <strain evidence="4">cv. E1</strain>
        <tissue evidence="3">Leaf</tissue>
    </source>
</reference>
<dbReference type="Gene3D" id="3.30.420.10">
    <property type="entry name" value="Ribonuclease H-like superfamily/Ribonuclease H"/>
    <property type="match status" value="1"/>
</dbReference>
<sequence length="273" mass="29933">MGTKEDTRKRLDPREFTSELGAGQAQMRVDQDAERGNANASGNRNRSPMVEHAANDGANKGTLADKRETSTSQQLSNLVGIEGEEVVEVGSLDAGKHSAVTFTGDKNGLNASISLNKSLHWFRFRWLGNYTKTIPNSAPNSTLNDSYVFLSTDGAVAPNSGHAATGGVVRDRDGNWIMGFTHFLGVYTPFEVEVWSILDGILILLNKGYRRAIILTNNLEVSPILTDSNMVDFGITVLKRTQWIMKAEGIWRIKHIPRSQNLVADCLAKLSLS</sequence>
<dbReference type="SUPFAM" id="SSF53098">
    <property type="entry name" value="Ribonuclease H-like"/>
    <property type="match status" value="1"/>
</dbReference>